<dbReference type="KEGG" id="ctae:BGI42_00575"/>
<reference evidence="2" key="1">
    <citation type="submission" date="2016-09" db="EMBL/GenBank/DDBJ databases">
        <title>Genomics of Clostridium taeniosporum, an organism which forms endospores with ribbon-like appendages.</title>
        <authorList>
            <person name="Walker J.R."/>
        </authorList>
    </citation>
    <scope>NUCLEOTIDE SEQUENCE [LARGE SCALE GENOMIC DNA]</scope>
    <source>
        <strain evidence="2">1/k</strain>
    </source>
</reference>
<dbReference type="Proteomes" id="UP000094652">
    <property type="component" value="Chromosome"/>
</dbReference>
<dbReference type="EMBL" id="CP017253">
    <property type="protein sequence ID" value="AOR22321.1"/>
    <property type="molecule type" value="Genomic_DNA"/>
</dbReference>
<protein>
    <submittedName>
        <fullName evidence="1">Uncharacterized protein</fullName>
    </submittedName>
</protein>
<evidence type="ECO:0000313" key="2">
    <source>
        <dbReference type="Proteomes" id="UP000094652"/>
    </source>
</evidence>
<name>A0A1D7XG33_9CLOT</name>
<organism evidence="1 2">
    <name type="scientific">Clostridium taeniosporum</name>
    <dbReference type="NCBI Taxonomy" id="394958"/>
    <lineage>
        <taxon>Bacteria</taxon>
        <taxon>Bacillati</taxon>
        <taxon>Bacillota</taxon>
        <taxon>Clostridia</taxon>
        <taxon>Eubacteriales</taxon>
        <taxon>Clostridiaceae</taxon>
        <taxon>Clostridium</taxon>
    </lineage>
</organism>
<dbReference type="RefSeq" id="WP_069678487.1">
    <property type="nucleotide sequence ID" value="NZ_CP017253.2"/>
</dbReference>
<keyword evidence="2" id="KW-1185">Reference proteome</keyword>
<sequence>MSNNKNLNKEKECNCTDKYEVTFEEEKSKVDPSKPCDPTNPDYPWVSCGIDKKETKKNENE</sequence>
<dbReference type="OrthoDB" id="1936364at2"/>
<proteinExistence type="predicted"/>
<accession>A0A1D7XG33</accession>
<dbReference type="AlphaFoldDB" id="A0A1D7XG33"/>
<gene>
    <name evidence="1" type="ORF">BGI42_00575</name>
</gene>
<evidence type="ECO:0000313" key="1">
    <source>
        <dbReference type="EMBL" id="AOR22321.1"/>
    </source>
</evidence>